<feature type="compositionally biased region" description="Polar residues" evidence="2">
    <location>
        <begin position="8"/>
        <end position="18"/>
    </location>
</feature>
<keyword evidence="1" id="KW-0175">Coiled coil</keyword>
<organism evidence="5 7">
    <name type="scientific">Brugia malayi</name>
    <name type="common">Filarial nematode worm</name>
    <dbReference type="NCBI Taxonomy" id="6279"/>
    <lineage>
        <taxon>Eukaryota</taxon>
        <taxon>Metazoa</taxon>
        <taxon>Ecdysozoa</taxon>
        <taxon>Nematoda</taxon>
        <taxon>Chromadorea</taxon>
        <taxon>Rhabditida</taxon>
        <taxon>Spirurina</taxon>
        <taxon>Spiruromorpha</taxon>
        <taxon>Filarioidea</taxon>
        <taxon>Onchocercidae</taxon>
        <taxon>Brugia</taxon>
    </lineage>
</organism>
<evidence type="ECO:0000313" key="3">
    <source>
        <dbReference type="EMBL" id="VIO85874.1"/>
    </source>
</evidence>
<dbReference type="CTD" id="6105843"/>
<proteinExistence type="predicted"/>
<evidence type="ECO:0000313" key="6">
    <source>
        <dbReference type="WBParaSite" id="Bm10142.1"/>
    </source>
</evidence>
<dbReference type="AlphaFoldDB" id="A0A0K0IM74"/>
<reference evidence="5" key="1">
    <citation type="journal article" date="2007" name="Science">
        <title>Draft genome of the filarial nematode parasite Brugia malayi.</title>
        <authorList>
            <person name="Ghedin E."/>
            <person name="Wang S."/>
            <person name="Spiro D."/>
            <person name="Caler E."/>
            <person name="Zhao Q."/>
            <person name="Crabtree J."/>
            <person name="Allen J.E."/>
            <person name="Delcher A.L."/>
            <person name="Guiliano D.B."/>
            <person name="Miranda-Saavedra D."/>
            <person name="Angiuoli S.V."/>
            <person name="Creasy T."/>
            <person name="Amedeo P."/>
            <person name="Haas B."/>
            <person name="El-Sayed N.M."/>
            <person name="Wortman J.R."/>
            <person name="Feldblyum T."/>
            <person name="Tallon L."/>
            <person name="Schatz M."/>
            <person name="Shumway M."/>
            <person name="Koo H."/>
            <person name="Salzberg S.L."/>
            <person name="Schobel S."/>
            <person name="Pertea M."/>
            <person name="Pop M."/>
            <person name="White O."/>
            <person name="Barton G.J."/>
            <person name="Carlow C.K."/>
            <person name="Crawford M.J."/>
            <person name="Daub J."/>
            <person name="Dimmic M.W."/>
            <person name="Estes C.F."/>
            <person name="Foster J.M."/>
            <person name="Ganatra M."/>
            <person name="Gregory W.F."/>
            <person name="Johnson N.M."/>
            <person name="Jin J."/>
            <person name="Komuniecki R."/>
            <person name="Korf I."/>
            <person name="Kumar S."/>
            <person name="Laney S."/>
            <person name="Li B.W."/>
            <person name="Li W."/>
            <person name="Lindblom T.H."/>
            <person name="Lustigman S."/>
            <person name="Ma D."/>
            <person name="Maina C.V."/>
            <person name="Martin D.M."/>
            <person name="McCarter J.P."/>
            <person name="McReynolds L."/>
            <person name="Mitreva M."/>
            <person name="Nutman T.B."/>
            <person name="Parkinson J."/>
            <person name="Peregrin-Alvarez J.M."/>
            <person name="Poole C."/>
            <person name="Ren Q."/>
            <person name="Saunders L."/>
            <person name="Sluder A.E."/>
            <person name="Smith K."/>
            <person name="Stanke M."/>
            <person name="Unnasch T.R."/>
            <person name="Ware J."/>
            <person name="Wei A.D."/>
            <person name="Weil G."/>
            <person name="Williams D.J."/>
            <person name="Zhang Y."/>
            <person name="Williams S.A."/>
            <person name="Fraser-Liggett C."/>
            <person name="Slatko B."/>
            <person name="Blaxter M.L."/>
            <person name="Scott A.L."/>
        </authorList>
    </citation>
    <scope>NUCLEOTIDE SEQUENCE</scope>
    <source>
        <strain evidence="5">FR3</strain>
    </source>
</reference>
<dbReference type="OrthoDB" id="5885482at2759"/>
<dbReference type="STRING" id="6279.A0A0K0IM74"/>
<dbReference type="Proteomes" id="UP000006672">
    <property type="component" value="Unassembled WGS sequence"/>
</dbReference>
<dbReference type="RefSeq" id="XP_001902418.2">
    <property type="nucleotide sequence ID" value="XM_001902383.2"/>
</dbReference>
<dbReference type="WBParaSite" id="Bm17878.1">
    <property type="protein sequence ID" value="Bm17878.1"/>
    <property type="gene ID" value="WBGene00269020"/>
</dbReference>
<evidence type="ECO:0000313" key="5">
    <source>
        <dbReference type="Proteomes" id="UP000006672"/>
    </source>
</evidence>
<reference evidence="7" key="3">
    <citation type="submission" date="2019-12" db="UniProtKB">
        <authorList>
            <consortium name="WormBaseParasite"/>
        </authorList>
    </citation>
    <scope>IDENTIFICATION</scope>
</reference>
<evidence type="ECO:0000256" key="2">
    <source>
        <dbReference type="SAM" id="MobiDB-lite"/>
    </source>
</evidence>
<dbReference type="WBParaSite" id="Bm10142.1">
    <property type="protein sequence ID" value="Bm10142.1"/>
    <property type="gene ID" value="WBGene00230403"/>
</dbReference>
<keyword evidence="5" id="KW-1185">Reference proteome</keyword>
<feature type="coiled-coil region" evidence="1">
    <location>
        <begin position="118"/>
        <end position="145"/>
    </location>
</feature>
<gene>
    <name evidence="3 7" type="primary">Bm17878</name>
    <name evidence="4" type="synonym">Bm10142</name>
    <name evidence="6" type="synonym">Bm1_54800</name>
    <name evidence="4" type="ORF">BM_BM10142</name>
    <name evidence="3" type="ORF">BM_BM17878</name>
</gene>
<evidence type="ECO:0000256" key="1">
    <source>
        <dbReference type="SAM" id="Coils"/>
    </source>
</evidence>
<sequence>MESENNKTSDGYDQSSNGVPLKKDPRICDSAKVPAAFSEGALVSIDRENLPQLLEVNKFLKEEMSLLNTRAHMLKKKLPPILNSEGNDFTDEFIRMKVEMDKEKARANKLKALWFSEEKKIIEERSKLKDEEDEWKEKIKMKEKLTSKVNELHEQIFEKTVGDELNFIQHNLLVETDRYNTLRIDFETFEQIVQQTEQELSHQEKTFEDDLDQMQIMNAMALIERDRTICTLVNQLKWITKRSIRAQSENLTTVVHTGTQTVTEFETMFDDEI</sequence>
<dbReference type="KEGG" id="bmy:BM_BM17878"/>
<feature type="region of interest" description="Disordered" evidence="2">
    <location>
        <begin position="1"/>
        <end position="25"/>
    </location>
</feature>
<protein>
    <submittedName>
        <fullName evidence="3 6">Uncharacterized protein</fullName>
    </submittedName>
</protein>
<dbReference type="GeneID" id="6105843"/>
<name>A0A0K0IM74_BRUMA</name>
<evidence type="ECO:0000313" key="4">
    <source>
        <dbReference type="EMBL" id="VIO85878.1"/>
    </source>
</evidence>
<dbReference type="EMBL" id="CAAKNF010000196">
    <property type="protein sequence ID" value="VIO85874.1"/>
    <property type="molecule type" value="Genomic_DNA"/>
</dbReference>
<reference evidence="3" key="2">
    <citation type="submission" date="2019-04" db="EMBL/GenBank/DDBJ databases">
        <authorList>
            <person name="Howe K."/>
            <person name="Paulini M."/>
            <person name="Williams G."/>
        </authorList>
    </citation>
    <scope>NUCLEOTIDE SEQUENCE [LARGE SCALE GENOMIC DNA]</scope>
    <source>
        <strain evidence="3">FR3</strain>
    </source>
</reference>
<accession>A0A0K0IM74</accession>
<evidence type="ECO:0000313" key="7">
    <source>
        <dbReference type="WBParaSite" id="Bm17878.1"/>
    </source>
</evidence>
<dbReference type="EMBL" id="CAAKNF010000196">
    <property type="protein sequence ID" value="VIO85878.1"/>
    <property type="molecule type" value="Genomic_DNA"/>
</dbReference>
<accession>A0A4E9EPZ0</accession>